<organism evidence="2 3">
    <name type="scientific">Actinacidiphila acididurans</name>
    <dbReference type="NCBI Taxonomy" id="2784346"/>
    <lineage>
        <taxon>Bacteria</taxon>
        <taxon>Bacillati</taxon>
        <taxon>Actinomycetota</taxon>
        <taxon>Actinomycetes</taxon>
        <taxon>Kitasatosporales</taxon>
        <taxon>Streptomycetaceae</taxon>
        <taxon>Actinacidiphila</taxon>
    </lineage>
</organism>
<dbReference type="InterPro" id="IPR050508">
    <property type="entry name" value="Methyltransf_Superfamily"/>
</dbReference>
<keyword evidence="2" id="KW-0489">Methyltransferase</keyword>
<name>A0ABS2TS17_9ACTN</name>
<dbReference type="GO" id="GO:0008168">
    <property type="term" value="F:methyltransferase activity"/>
    <property type="evidence" value="ECO:0007669"/>
    <property type="project" value="UniProtKB-KW"/>
</dbReference>
<protein>
    <submittedName>
        <fullName evidence="2">Class I SAM-dependent methyltransferase</fullName>
    </submittedName>
</protein>
<dbReference type="EMBL" id="JADKYB010000007">
    <property type="protein sequence ID" value="MBM9505872.1"/>
    <property type="molecule type" value="Genomic_DNA"/>
</dbReference>
<evidence type="ECO:0000259" key="1">
    <source>
        <dbReference type="Pfam" id="PF13649"/>
    </source>
</evidence>
<evidence type="ECO:0000313" key="3">
    <source>
        <dbReference type="Proteomes" id="UP000749040"/>
    </source>
</evidence>
<reference evidence="2 3" key="1">
    <citation type="submission" date="2021-01" db="EMBL/GenBank/DDBJ databases">
        <title>Streptomyces acididurans sp. nov., isolated from a peat swamp forest soil.</title>
        <authorList>
            <person name="Chantavorakit T."/>
            <person name="Duangmal K."/>
        </authorList>
    </citation>
    <scope>NUCLEOTIDE SEQUENCE [LARGE SCALE GENOMIC DNA]</scope>
    <source>
        <strain evidence="2 3">KK5PA1</strain>
    </source>
</reference>
<accession>A0ABS2TS17</accession>
<dbReference type="SUPFAM" id="SSF53335">
    <property type="entry name" value="S-adenosyl-L-methionine-dependent methyltransferases"/>
    <property type="match status" value="1"/>
</dbReference>
<proteinExistence type="predicted"/>
<dbReference type="InterPro" id="IPR041698">
    <property type="entry name" value="Methyltransf_25"/>
</dbReference>
<dbReference type="PANTHER" id="PTHR42912">
    <property type="entry name" value="METHYLTRANSFERASE"/>
    <property type="match status" value="1"/>
</dbReference>
<sequence>MTEAGFLAGTRAAYDTMAEPYAERYWGELARKPLERAMLGVFAEGVRDGGGGTVVEVGSGPGRVTAYLAGLGVDVYGVDLSPRMVALARAGHPGLRFEEGSMTALDVPDGSLAGVVASYSIIHIPDAELPDVFGEFRRVLAPGGKVLLIFQTGDGRPFRRTEAFGHTVALDYYWRRPETVAELLAGAGLAVDVTLRREAHEGEMAARGALLAHRAE</sequence>
<dbReference type="InterPro" id="IPR029063">
    <property type="entry name" value="SAM-dependent_MTases_sf"/>
</dbReference>
<comment type="caution">
    <text evidence="2">The sequence shown here is derived from an EMBL/GenBank/DDBJ whole genome shotgun (WGS) entry which is preliminary data.</text>
</comment>
<dbReference type="Proteomes" id="UP000749040">
    <property type="component" value="Unassembled WGS sequence"/>
</dbReference>
<dbReference type="CDD" id="cd02440">
    <property type="entry name" value="AdoMet_MTases"/>
    <property type="match status" value="1"/>
</dbReference>
<dbReference type="Pfam" id="PF13649">
    <property type="entry name" value="Methyltransf_25"/>
    <property type="match status" value="1"/>
</dbReference>
<feature type="domain" description="Methyltransferase" evidence="1">
    <location>
        <begin position="54"/>
        <end position="144"/>
    </location>
</feature>
<evidence type="ECO:0000313" key="2">
    <source>
        <dbReference type="EMBL" id="MBM9505872.1"/>
    </source>
</evidence>
<keyword evidence="3" id="KW-1185">Reference proteome</keyword>
<dbReference type="GO" id="GO:0032259">
    <property type="term" value="P:methylation"/>
    <property type="evidence" value="ECO:0007669"/>
    <property type="project" value="UniProtKB-KW"/>
</dbReference>
<keyword evidence="2" id="KW-0808">Transferase</keyword>
<dbReference type="Gene3D" id="3.40.50.150">
    <property type="entry name" value="Vaccinia Virus protein VP39"/>
    <property type="match status" value="1"/>
</dbReference>
<dbReference type="RefSeq" id="WP_205357736.1">
    <property type="nucleotide sequence ID" value="NZ_JADKYB010000007.1"/>
</dbReference>
<gene>
    <name evidence="2" type="ORF">ITX44_15170</name>
</gene>